<feature type="compositionally biased region" description="Pro residues" evidence="1">
    <location>
        <begin position="448"/>
        <end position="463"/>
    </location>
</feature>
<feature type="compositionally biased region" description="Polar residues" evidence="1">
    <location>
        <begin position="249"/>
        <end position="260"/>
    </location>
</feature>
<organism evidence="2 4">
    <name type="scientific">Rotaria sordida</name>
    <dbReference type="NCBI Taxonomy" id="392033"/>
    <lineage>
        <taxon>Eukaryota</taxon>
        <taxon>Metazoa</taxon>
        <taxon>Spiralia</taxon>
        <taxon>Gnathifera</taxon>
        <taxon>Rotifera</taxon>
        <taxon>Eurotatoria</taxon>
        <taxon>Bdelloidea</taxon>
        <taxon>Philodinida</taxon>
        <taxon>Philodinidae</taxon>
        <taxon>Rotaria</taxon>
    </lineage>
</organism>
<dbReference type="PANTHER" id="PTHR36696">
    <property type="entry name" value="AGAP012002-PA"/>
    <property type="match status" value="1"/>
</dbReference>
<dbReference type="AlphaFoldDB" id="A0A813PB93"/>
<gene>
    <name evidence="2" type="ORF">JXQ802_LOCUS1514</name>
    <name evidence="3" type="ORF">PYM288_LOCUS3982</name>
</gene>
<feature type="region of interest" description="Disordered" evidence="1">
    <location>
        <begin position="317"/>
        <end position="355"/>
    </location>
</feature>
<accession>A0A813PB93</accession>
<dbReference type="Proteomes" id="UP000663870">
    <property type="component" value="Unassembled WGS sequence"/>
</dbReference>
<feature type="compositionally biased region" description="Basic residues" evidence="1">
    <location>
        <begin position="340"/>
        <end position="351"/>
    </location>
</feature>
<sequence length="747" mass="86118">MTKIPIITQNFSSPDGFNDTPLMLLPQTSALPLSDKDQEGFSQLLLHDLHRHRQSYVRSYTAFETLKKRQDFILRQENLRALQNFDQRITTKQDQYIDQSFHSYEQCFVKVLKGNSLTNRNIQEQQKRPHTAAPSFDKFHIHQLSHISTTTHDPSPIIPFQRYQKTHRPSVTSKYRSNTHIHHSAQSFHDAFQSSSFINQSQPFLSFTESYLQKYGDRSSNKLQIKTYNDGMEETKERKNEDEQIQSILVESNPKINQNKKQIRKSKTPDLQHVRPNVSSRNTNTPSSTPQMGFNDALRDGLTMMKDDNDHNSKLSVINEKRRSSQQSTSQISNNDIRISIKRPKTGKKKQVTTDLTFGKKTEPLTTKTTDNDLLKKAMSVQNYGNNTTIDLNHSSNIERLQLPTNTNNLSIKKTSSTVQHSSIDSNDDSLKIKQYFDDIDTQMATKTPPPPPPPPPPTPPPTIEQIEPLKEQAIIDNNKDQIVDLLTTIENRQPTLDQLTQQKSELEIVDNRKRIRKGAFDPPESMNDMIAFELGIMGSSRSAMKKSKFRLGKENQHDDEKKTIPENQETLDLLEKVRQGATGLSIGQMPISQQGCRFELPFDLKLLETLTPLDYLSKYCRLSSRRNYQFKRVFDKYRNNQYRFESNNLYTSITDIHSEKFTRSQYDNLCQLINIGDEQHQFTFDTFAGILALCERILYDSKAPPSGVDEQDLVKDTLEKCDFDCLDRKLDGLSISERMRKLLKAL</sequence>
<feature type="compositionally biased region" description="Low complexity" evidence="1">
    <location>
        <begin position="276"/>
        <end position="290"/>
    </location>
</feature>
<keyword evidence="4" id="KW-1185">Reference proteome</keyword>
<evidence type="ECO:0000313" key="4">
    <source>
        <dbReference type="Proteomes" id="UP000663870"/>
    </source>
</evidence>
<dbReference type="EMBL" id="CAJNOL010000017">
    <property type="protein sequence ID" value="CAF0748002.1"/>
    <property type="molecule type" value="Genomic_DNA"/>
</dbReference>
<feature type="region of interest" description="Disordered" evidence="1">
    <location>
        <begin position="443"/>
        <end position="464"/>
    </location>
</feature>
<evidence type="ECO:0000256" key="1">
    <source>
        <dbReference type="SAM" id="MobiDB-lite"/>
    </source>
</evidence>
<name>A0A813PB93_9BILA</name>
<dbReference type="Proteomes" id="UP000663854">
    <property type="component" value="Unassembled WGS sequence"/>
</dbReference>
<feature type="region of interest" description="Disordered" evidence="1">
    <location>
        <begin position="249"/>
        <end position="296"/>
    </location>
</feature>
<reference evidence="2" key="1">
    <citation type="submission" date="2021-02" db="EMBL/GenBank/DDBJ databases">
        <authorList>
            <person name="Nowell W R."/>
        </authorList>
    </citation>
    <scope>NUCLEOTIDE SEQUENCE</scope>
</reference>
<protein>
    <submittedName>
        <fullName evidence="2">Uncharacterized protein</fullName>
    </submittedName>
</protein>
<evidence type="ECO:0000313" key="2">
    <source>
        <dbReference type="EMBL" id="CAF0748002.1"/>
    </source>
</evidence>
<proteinExistence type="predicted"/>
<comment type="caution">
    <text evidence="2">The sequence shown here is derived from an EMBL/GenBank/DDBJ whole genome shotgun (WGS) entry which is preliminary data.</text>
</comment>
<evidence type="ECO:0000313" key="3">
    <source>
        <dbReference type="EMBL" id="CAF0788101.1"/>
    </source>
</evidence>
<dbReference type="PANTHER" id="PTHR36696:SF1">
    <property type="entry name" value="EF-HAND DOMAIN-CONTAINING PROTEIN"/>
    <property type="match status" value="1"/>
</dbReference>
<dbReference type="EMBL" id="CAJNOH010000034">
    <property type="protein sequence ID" value="CAF0788101.1"/>
    <property type="molecule type" value="Genomic_DNA"/>
</dbReference>